<protein>
    <submittedName>
        <fullName evidence="3">Helix-turn-helix domain-containing protein</fullName>
    </submittedName>
</protein>
<evidence type="ECO:0000313" key="4">
    <source>
        <dbReference type="Proteomes" id="UP001064933"/>
    </source>
</evidence>
<proteinExistence type="predicted"/>
<dbReference type="EMBL" id="CP104562">
    <property type="protein sequence ID" value="UXH78491.1"/>
    <property type="molecule type" value="Genomic_DNA"/>
</dbReference>
<dbReference type="Proteomes" id="UP001064933">
    <property type="component" value="Chromosome"/>
</dbReference>
<dbReference type="Pfam" id="PF13560">
    <property type="entry name" value="HTH_31"/>
    <property type="match status" value="1"/>
</dbReference>
<feature type="region of interest" description="Disordered" evidence="1">
    <location>
        <begin position="88"/>
        <end position="113"/>
    </location>
</feature>
<keyword evidence="4" id="KW-1185">Reference proteome</keyword>
<dbReference type="CDD" id="cd00093">
    <property type="entry name" value="HTH_XRE"/>
    <property type="match status" value="1"/>
</dbReference>
<reference evidence="3" key="1">
    <citation type="submission" date="2022-10" db="EMBL/GenBank/DDBJ databases">
        <title>Characterization and whole genome sequencing of a new Roseateles species, isolated from fresh water.</title>
        <authorList>
            <person name="Guliayeva D.Y."/>
            <person name="Akhremchuk A.E."/>
            <person name="Sikolenko M.A."/>
            <person name="Valentovich L.N."/>
            <person name="Sidarenka A.V."/>
        </authorList>
    </citation>
    <scope>NUCLEOTIDE SEQUENCE</scope>
    <source>
        <strain evidence="3">BIM B-1768</strain>
    </source>
</reference>
<organism evidence="3 4">
    <name type="scientific">Roseateles amylovorans</name>
    <dbReference type="NCBI Taxonomy" id="2978473"/>
    <lineage>
        <taxon>Bacteria</taxon>
        <taxon>Pseudomonadati</taxon>
        <taxon>Pseudomonadota</taxon>
        <taxon>Betaproteobacteria</taxon>
        <taxon>Burkholderiales</taxon>
        <taxon>Sphaerotilaceae</taxon>
        <taxon>Roseateles</taxon>
    </lineage>
</organism>
<name>A0ABY6AZ95_9BURK</name>
<dbReference type="SUPFAM" id="SSF47413">
    <property type="entry name" value="lambda repressor-like DNA-binding domains"/>
    <property type="match status" value="1"/>
</dbReference>
<evidence type="ECO:0000313" key="3">
    <source>
        <dbReference type="EMBL" id="UXH78491.1"/>
    </source>
</evidence>
<dbReference type="Gene3D" id="1.10.260.40">
    <property type="entry name" value="lambda repressor-like DNA-binding domains"/>
    <property type="match status" value="1"/>
</dbReference>
<evidence type="ECO:0000259" key="2">
    <source>
        <dbReference type="PROSITE" id="PS50943"/>
    </source>
</evidence>
<dbReference type="InterPro" id="IPR010982">
    <property type="entry name" value="Lambda_DNA-bd_dom_sf"/>
</dbReference>
<evidence type="ECO:0000256" key="1">
    <source>
        <dbReference type="SAM" id="MobiDB-lite"/>
    </source>
</evidence>
<dbReference type="InterPro" id="IPR001387">
    <property type="entry name" value="Cro/C1-type_HTH"/>
</dbReference>
<accession>A0ABY6AZ95</accession>
<dbReference type="SMART" id="SM00530">
    <property type="entry name" value="HTH_XRE"/>
    <property type="match status" value="1"/>
</dbReference>
<feature type="domain" description="HTH cro/C1-type" evidence="2">
    <location>
        <begin position="24"/>
        <end position="55"/>
    </location>
</feature>
<dbReference type="RefSeq" id="WP_261758297.1">
    <property type="nucleotide sequence ID" value="NZ_CP104562.2"/>
</dbReference>
<sequence>MKVNQTASLPHHLIDEAVRIGAKVARLRVARGMKQTEAALRAGISRNTAYRIERGDPGLAMGQLLRYVDAIASGTTLLHLLTEDDPALTRQQRHEQRQRVRGLTQAELDDLNF</sequence>
<dbReference type="PROSITE" id="PS50943">
    <property type="entry name" value="HTH_CROC1"/>
    <property type="match status" value="1"/>
</dbReference>
<gene>
    <name evidence="3" type="ORF">N4261_00690</name>
</gene>